<comment type="caution">
    <text evidence="2">The sequence shown here is derived from an EMBL/GenBank/DDBJ whole genome shotgun (WGS) entry which is preliminary data.</text>
</comment>
<protein>
    <submittedName>
        <fullName evidence="2">Uncharacterized protein</fullName>
    </submittedName>
</protein>
<evidence type="ECO:0000313" key="3">
    <source>
        <dbReference type="Proteomes" id="UP001220256"/>
    </source>
</evidence>
<sequence>MSSPRSASEIRQTSVQSSGMDFPPGQSHPENLTERAGGHYVNVSRTICWNNARLVPGSILSLLYTWPRGRGSQTVAMST</sequence>
<feature type="compositionally biased region" description="Polar residues" evidence="1">
    <location>
        <begin position="1"/>
        <end position="19"/>
    </location>
</feature>
<dbReference type="Proteomes" id="UP001220256">
    <property type="component" value="Unassembled WGS sequence"/>
</dbReference>
<name>A0ABQ8WFL7_PENCH</name>
<feature type="region of interest" description="Disordered" evidence="1">
    <location>
        <begin position="1"/>
        <end position="33"/>
    </location>
</feature>
<reference evidence="2 3" key="1">
    <citation type="journal article" date="2023" name="IMA Fungus">
        <title>Comparative genomic study of the Penicillium genus elucidates a diverse pangenome and 15 lateral gene transfer events.</title>
        <authorList>
            <person name="Petersen C."/>
            <person name="Sorensen T."/>
            <person name="Nielsen M.R."/>
            <person name="Sondergaard T.E."/>
            <person name="Sorensen J.L."/>
            <person name="Fitzpatrick D.A."/>
            <person name="Frisvad J.C."/>
            <person name="Nielsen K.L."/>
        </authorList>
    </citation>
    <scope>NUCLEOTIDE SEQUENCE [LARGE SCALE GENOMIC DNA]</scope>
    <source>
        <strain evidence="2 3">IBT 3361</strain>
    </source>
</reference>
<accession>A0ABQ8WFL7</accession>
<proteinExistence type="predicted"/>
<dbReference type="EMBL" id="JAPVEB010000005">
    <property type="protein sequence ID" value="KAJ5264399.1"/>
    <property type="molecule type" value="Genomic_DNA"/>
</dbReference>
<evidence type="ECO:0000313" key="2">
    <source>
        <dbReference type="EMBL" id="KAJ5264399.1"/>
    </source>
</evidence>
<gene>
    <name evidence="2" type="ORF">N7505_008320</name>
</gene>
<keyword evidence="3" id="KW-1185">Reference proteome</keyword>
<evidence type="ECO:0000256" key="1">
    <source>
        <dbReference type="SAM" id="MobiDB-lite"/>
    </source>
</evidence>
<organism evidence="2 3">
    <name type="scientific">Penicillium chrysogenum</name>
    <name type="common">Penicillium notatum</name>
    <dbReference type="NCBI Taxonomy" id="5076"/>
    <lineage>
        <taxon>Eukaryota</taxon>
        <taxon>Fungi</taxon>
        <taxon>Dikarya</taxon>
        <taxon>Ascomycota</taxon>
        <taxon>Pezizomycotina</taxon>
        <taxon>Eurotiomycetes</taxon>
        <taxon>Eurotiomycetidae</taxon>
        <taxon>Eurotiales</taxon>
        <taxon>Aspergillaceae</taxon>
        <taxon>Penicillium</taxon>
        <taxon>Penicillium chrysogenum species complex</taxon>
    </lineage>
</organism>